<dbReference type="InterPro" id="IPR003836">
    <property type="entry name" value="Glucokinase"/>
</dbReference>
<evidence type="ECO:0000313" key="5">
    <source>
        <dbReference type="EMBL" id="AZN69911.1"/>
    </source>
</evidence>
<dbReference type="SUPFAM" id="SSF53067">
    <property type="entry name" value="Actin-like ATPase domain"/>
    <property type="match status" value="1"/>
</dbReference>
<dbReference type="InterPro" id="IPR050201">
    <property type="entry name" value="Bacterial_glucokinase"/>
</dbReference>
<evidence type="ECO:0000313" key="6">
    <source>
        <dbReference type="Proteomes" id="UP000268192"/>
    </source>
</evidence>
<dbReference type="EC" id="2.7.1.2" evidence="3"/>
<dbReference type="Pfam" id="PF02685">
    <property type="entry name" value="Glucokinase"/>
    <property type="match status" value="1"/>
</dbReference>
<dbReference type="Gene3D" id="3.40.367.20">
    <property type="match status" value="1"/>
</dbReference>
<dbReference type="PANTHER" id="PTHR47690:SF1">
    <property type="entry name" value="GLUCOKINASE"/>
    <property type="match status" value="1"/>
</dbReference>
<evidence type="ECO:0000256" key="3">
    <source>
        <dbReference type="HAMAP-Rule" id="MF_00524"/>
    </source>
</evidence>
<dbReference type="GO" id="GO:0005524">
    <property type="term" value="F:ATP binding"/>
    <property type="evidence" value="ECO:0007669"/>
    <property type="project" value="UniProtKB-UniRule"/>
</dbReference>
<evidence type="ECO:0000256" key="4">
    <source>
        <dbReference type="RuleBase" id="RU004046"/>
    </source>
</evidence>
<gene>
    <name evidence="3" type="primary">glk</name>
    <name evidence="5" type="ORF">D5400_00290</name>
</gene>
<organism evidence="5 6">
    <name type="scientific">Georhizobium profundi</name>
    <dbReference type="NCBI Taxonomy" id="2341112"/>
    <lineage>
        <taxon>Bacteria</taxon>
        <taxon>Pseudomonadati</taxon>
        <taxon>Pseudomonadota</taxon>
        <taxon>Alphaproteobacteria</taxon>
        <taxon>Hyphomicrobiales</taxon>
        <taxon>Rhizobiaceae</taxon>
        <taxon>Georhizobium</taxon>
    </lineage>
</organism>
<dbReference type="PANTHER" id="PTHR47690">
    <property type="entry name" value="GLUCOKINASE"/>
    <property type="match status" value="1"/>
</dbReference>
<dbReference type="InterPro" id="IPR043129">
    <property type="entry name" value="ATPase_NBD"/>
</dbReference>
<dbReference type="NCBIfam" id="NF001417">
    <property type="entry name" value="PRK00292.1-4"/>
    <property type="match status" value="1"/>
</dbReference>
<comment type="catalytic activity">
    <reaction evidence="3">
        <text>D-glucose + ATP = D-glucose 6-phosphate + ADP + H(+)</text>
        <dbReference type="Rhea" id="RHEA:17825"/>
        <dbReference type="ChEBI" id="CHEBI:4167"/>
        <dbReference type="ChEBI" id="CHEBI:15378"/>
        <dbReference type="ChEBI" id="CHEBI:30616"/>
        <dbReference type="ChEBI" id="CHEBI:61548"/>
        <dbReference type="ChEBI" id="CHEBI:456216"/>
        <dbReference type="EC" id="2.7.1.2"/>
    </reaction>
</comment>
<dbReference type="RefSeq" id="WP_126006546.1">
    <property type="nucleotide sequence ID" value="NZ_CP032509.1"/>
</dbReference>
<dbReference type="NCBIfam" id="TIGR00749">
    <property type="entry name" value="glk"/>
    <property type="match status" value="1"/>
</dbReference>
<dbReference type="GO" id="GO:0004340">
    <property type="term" value="F:glucokinase activity"/>
    <property type="evidence" value="ECO:0007669"/>
    <property type="project" value="UniProtKB-UniRule"/>
</dbReference>
<keyword evidence="6" id="KW-1185">Reference proteome</keyword>
<sequence length="342" mass="36295">MAQHDNEPNFPFPILIGDIGGTNARFAILVDAHSEPKAFPNVATADFATIDEAIQTSVLDKTSLQPRSAILAVAGPVDGDEIDLTNCPWVVRPKQMIAELGFNEVVVVNDFAAQALAVASLDESHRHQIGKGRIEPHASRIVLGPGTGLGVAGLVYAQRRWIPVPGEGGHIDMGPRSKRDFEIFPHLEQIDGRISAEQLLCGRGIVNIYRAICAADGRDASLSTPADITTAGLAGEEPAAETLRLFATYLGRCAGDLALIFMAQGGVYLAGGISQKVIKALEGPEFRAAFEDKAPHQGLLSAMPTFVMTHPLAALSGLAAYARTPGLFGIAIEGRHWKRGGL</sequence>
<dbReference type="CDD" id="cd24008">
    <property type="entry name" value="ASKHA_NBD_GLK"/>
    <property type="match status" value="1"/>
</dbReference>
<comment type="subcellular location">
    <subcellularLocation>
        <location evidence="3">Cytoplasm</location>
    </subcellularLocation>
</comment>
<dbReference type="OrthoDB" id="9800595at2"/>
<keyword evidence="3" id="KW-0067">ATP-binding</keyword>
<name>A0A3S9AZ66_9HYPH</name>
<keyword evidence="3" id="KW-0963">Cytoplasm</keyword>
<dbReference type="AlphaFoldDB" id="A0A3S9AZ66"/>
<protein>
    <recommendedName>
        <fullName evidence="3">Glucokinase</fullName>
        <ecNumber evidence="3">2.7.1.2</ecNumber>
    </recommendedName>
    <alternativeName>
        <fullName evidence="3">Glucose kinase</fullName>
    </alternativeName>
</protein>
<accession>A0A3S9AZ66</accession>
<dbReference type="KEGG" id="abaw:D5400_00290"/>
<dbReference type="Proteomes" id="UP000268192">
    <property type="component" value="Chromosome"/>
</dbReference>
<dbReference type="Gene3D" id="3.30.420.40">
    <property type="match status" value="1"/>
</dbReference>
<evidence type="ECO:0000256" key="1">
    <source>
        <dbReference type="ARBA" id="ARBA00022679"/>
    </source>
</evidence>
<dbReference type="GO" id="GO:0005536">
    <property type="term" value="F:D-glucose binding"/>
    <property type="evidence" value="ECO:0007669"/>
    <property type="project" value="InterPro"/>
</dbReference>
<dbReference type="GO" id="GO:0006096">
    <property type="term" value="P:glycolytic process"/>
    <property type="evidence" value="ECO:0007669"/>
    <property type="project" value="UniProtKB-UniRule"/>
</dbReference>
<evidence type="ECO:0000256" key="2">
    <source>
        <dbReference type="ARBA" id="ARBA00022777"/>
    </source>
</evidence>
<keyword evidence="3" id="KW-0324">Glycolysis</keyword>
<keyword evidence="2 3" id="KW-0418">Kinase</keyword>
<keyword evidence="1 3" id="KW-0808">Transferase</keyword>
<reference evidence="5 6" key="1">
    <citation type="submission" date="2018-09" db="EMBL/GenBank/DDBJ databases">
        <title>Marinorhizobium profundi gen. nov., sp. nov., isolated from a deep-sea sediment sample from the New Britain Trench and proposal of Marinorhizobiaceae fam. nov. in the order Rhizobiales of the class Alphaproteobacteria.</title>
        <authorList>
            <person name="Cao J."/>
        </authorList>
    </citation>
    <scope>NUCLEOTIDE SEQUENCE [LARGE SCALE GENOMIC DNA]</scope>
    <source>
        <strain evidence="5 6">WS11</strain>
    </source>
</reference>
<feature type="binding site" evidence="3">
    <location>
        <begin position="17"/>
        <end position="22"/>
    </location>
    <ligand>
        <name>ATP</name>
        <dbReference type="ChEBI" id="CHEBI:30616"/>
    </ligand>
</feature>
<keyword evidence="3" id="KW-0547">Nucleotide-binding</keyword>
<dbReference type="HAMAP" id="MF_00524">
    <property type="entry name" value="Glucokinase"/>
    <property type="match status" value="1"/>
</dbReference>
<dbReference type="GO" id="GO:0005829">
    <property type="term" value="C:cytosol"/>
    <property type="evidence" value="ECO:0007669"/>
    <property type="project" value="TreeGrafter"/>
</dbReference>
<comment type="similarity">
    <text evidence="3 4">Belongs to the bacterial glucokinase family.</text>
</comment>
<dbReference type="EMBL" id="CP032509">
    <property type="protein sequence ID" value="AZN69911.1"/>
    <property type="molecule type" value="Genomic_DNA"/>
</dbReference>
<proteinExistence type="inferred from homology"/>